<dbReference type="Proteomes" id="UP001056120">
    <property type="component" value="Linkage Group LG23"/>
</dbReference>
<keyword evidence="2" id="KW-1185">Reference proteome</keyword>
<reference evidence="1 2" key="2">
    <citation type="journal article" date="2022" name="Mol. Ecol. Resour.">
        <title>The genomes of chicory, endive, great burdock and yacon provide insights into Asteraceae paleo-polyploidization history and plant inulin production.</title>
        <authorList>
            <person name="Fan W."/>
            <person name="Wang S."/>
            <person name="Wang H."/>
            <person name="Wang A."/>
            <person name="Jiang F."/>
            <person name="Liu H."/>
            <person name="Zhao H."/>
            <person name="Xu D."/>
            <person name="Zhang Y."/>
        </authorList>
    </citation>
    <scope>NUCLEOTIDE SEQUENCE [LARGE SCALE GENOMIC DNA]</scope>
    <source>
        <strain evidence="2">cv. Yunnan</strain>
        <tissue evidence="1">Leaves</tissue>
    </source>
</reference>
<dbReference type="EMBL" id="CM042040">
    <property type="protein sequence ID" value="KAI3717991.1"/>
    <property type="molecule type" value="Genomic_DNA"/>
</dbReference>
<evidence type="ECO:0000313" key="1">
    <source>
        <dbReference type="EMBL" id="KAI3717991.1"/>
    </source>
</evidence>
<evidence type="ECO:0000313" key="2">
    <source>
        <dbReference type="Proteomes" id="UP001056120"/>
    </source>
</evidence>
<accession>A0ACB9B850</accession>
<reference evidence="2" key="1">
    <citation type="journal article" date="2022" name="Mol. Ecol. Resour.">
        <title>The genomes of chicory, endive, great burdock and yacon provide insights into Asteraceae palaeo-polyploidization history and plant inulin production.</title>
        <authorList>
            <person name="Fan W."/>
            <person name="Wang S."/>
            <person name="Wang H."/>
            <person name="Wang A."/>
            <person name="Jiang F."/>
            <person name="Liu H."/>
            <person name="Zhao H."/>
            <person name="Xu D."/>
            <person name="Zhang Y."/>
        </authorList>
    </citation>
    <scope>NUCLEOTIDE SEQUENCE [LARGE SCALE GENOMIC DNA]</scope>
    <source>
        <strain evidence="2">cv. Yunnan</strain>
    </source>
</reference>
<proteinExistence type="predicted"/>
<organism evidence="1 2">
    <name type="scientific">Smallanthus sonchifolius</name>
    <dbReference type="NCBI Taxonomy" id="185202"/>
    <lineage>
        <taxon>Eukaryota</taxon>
        <taxon>Viridiplantae</taxon>
        <taxon>Streptophyta</taxon>
        <taxon>Embryophyta</taxon>
        <taxon>Tracheophyta</taxon>
        <taxon>Spermatophyta</taxon>
        <taxon>Magnoliopsida</taxon>
        <taxon>eudicotyledons</taxon>
        <taxon>Gunneridae</taxon>
        <taxon>Pentapetalae</taxon>
        <taxon>asterids</taxon>
        <taxon>campanulids</taxon>
        <taxon>Asterales</taxon>
        <taxon>Asteraceae</taxon>
        <taxon>Asteroideae</taxon>
        <taxon>Heliantheae alliance</taxon>
        <taxon>Millerieae</taxon>
        <taxon>Smallanthus</taxon>
    </lineage>
</organism>
<comment type="caution">
    <text evidence="1">The sequence shown here is derived from an EMBL/GenBank/DDBJ whole genome shotgun (WGS) entry which is preliminary data.</text>
</comment>
<protein>
    <submittedName>
        <fullName evidence="1">Uncharacterized protein</fullName>
    </submittedName>
</protein>
<name>A0ACB9B850_9ASTR</name>
<gene>
    <name evidence="1" type="ORF">L1987_69962</name>
</gene>
<sequence length="355" mass="38985">MAMTFFKASTIPTLIFLLLSCNLITISETQTPPTPVAGLSYTFYRSTCPQLESIIRQNLQTVFISDIGQAAGLLRLHFHDCFVQGCDGSVLLDGSASGPSEKDAPPNLSLRAQAFVIIENLRRLVHNACGQIVSCSDITALAARDAVLLSGGPNYSIPLGRRDGLTFATRNVTLANLPPPTANTTTILNSLSQKGFTPTDVVALSGGHTIGIAHCPSFTGRLYPTRDPTMDQTFFNNLRITCPTTNSTNTTVLDIRSPNVFDNRYYVDLMNRQGLFTSDQDLYTDNRTRSIVTNFAINQTLFYQNFVTSMIKMSQLSVLTGTQGEIRANCSRRNSNDLFMLPYMENDQDGKLASY</sequence>